<dbReference type="PANTHER" id="PTHR21422">
    <property type="entry name" value="RAB3 GTPASE-ACTIVATING PROTEIN CATALYTIC SUBUNIT"/>
    <property type="match status" value="1"/>
</dbReference>
<evidence type="ECO:0000313" key="9">
    <source>
        <dbReference type="Proteomes" id="UP001620645"/>
    </source>
</evidence>
<feature type="region of interest" description="Disordered" evidence="6">
    <location>
        <begin position="233"/>
        <end position="255"/>
    </location>
</feature>
<comment type="caution">
    <text evidence="8">The sequence shown here is derived from an EMBL/GenBank/DDBJ whole genome shotgun (WGS) entry which is preliminary data.</text>
</comment>
<dbReference type="InterPro" id="IPR026147">
    <property type="entry name" value="Rab3GAP1_conserved"/>
</dbReference>
<evidence type="ECO:0000256" key="2">
    <source>
        <dbReference type="ARBA" id="ARBA00008856"/>
    </source>
</evidence>
<keyword evidence="9" id="KW-1185">Reference proteome</keyword>
<evidence type="ECO:0000256" key="1">
    <source>
        <dbReference type="ARBA" id="ARBA00004496"/>
    </source>
</evidence>
<evidence type="ECO:0000256" key="6">
    <source>
        <dbReference type="SAM" id="MobiDB-lite"/>
    </source>
</evidence>
<dbReference type="AlphaFoldDB" id="A0ABD2IV44"/>
<dbReference type="GO" id="GO:0005096">
    <property type="term" value="F:GTPase activator activity"/>
    <property type="evidence" value="ECO:0007669"/>
    <property type="project" value="UniProtKB-KW"/>
</dbReference>
<dbReference type="EMBL" id="JBICCN010000254">
    <property type="protein sequence ID" value="KAL3082992.1"/>
    <property type="molecule type" value="Genomic_DNA"/>
</dbReference>
<keyword evidence="5" id="KW-0963">Cytoplasm</keyword>
<gene>
    <name evidence="8" type="ORF">niasHS_010794</name>
</gene>
<proteinExistence type="inferred from homology"/>
<organism evidence="8 9">
    <name type="scientific">Heterodera schachtii</name>
    <name type="common">Sugarbeet cyst nematode worm</name>
    <name type="synonym">Tylenchus schachtii</name>
    <dbReference type="NCBI Taxonomy" id="97005"/>
    <lineage>
        <taxon>Eukaryota</taxon>
        <taxon>Metazoa</taxon>
        <taxon>Ecdysozoa</taxon>
        <taxon>Nematoda</taxon>
        <taxon>Chromadorea</taxon>
        <taxon>Rhabditida</taxon>
        <taxon>Tylenchina</taxon>
        <taxon>Tylenchomorpha</taxon>
        <taxon>Tylenchoidea</taxon>
        <taxon>Heteroderidae</taxon>
        <taxon>Heteroderinae</taxon>
        <taxon>Heterodera</taxon>
    </lineage>
</organism>
<keyword evidence="4" id="KW-0343">GTPase activation</keyword>
<dbReference type="Proteomes" id="UP001620645">
    <property type="component" value="Unassembled WGS sequence"/>
</dbReference>
<comment type="similarity">
    <text evidence="2">Belongs to the Rab3-GAP catalytic subunit family.</text>
</comment>
<protein>
    <recommendedName>
        <fullName evidence="3">Rab3 GTPase-activating protein catalytic subunit</fullName>
    </recommendedName>
</protein>
<feature type="compositionally biased region" description="Polar residues" evidence="6">
    <location>
        <begin position="237"/>
        <end position="252"/>
    </location>
</feature>
<reference evidence="8 9" key="1">
    <citation type="submission" date="2024-10" db="EMBL/GenBank/DDBJ databases">
        <authorList>
            <person name="Kim D."/>
        </authorList>
    </citation>
    <scope>NUCLEOTIDE SEQUENCE [LARGE SCALE GENOMIC DNA]</scope>
    <source>
        <strain evidence="8">Taebaek</strain>
    </source>
</reference>
<name>A0ABD2IV44_HETSC</name>
<dbReference type="Pfam" id="PF13890">
    <property type="entry name" value="Rab3-GTPase_cat"/>
    <property type="match status" value="1"/>
</dbReference>
<evidence type="ECO:0000256" key="5">
    <source>
        <dbReference type="ARBA" id="ARBA00022490"/>
    </source>
</evidence>
<comment type="subcellular location">
    <subcellularLocation>
        <location evidence="1">Cytoplasm</location>
    </subcellularLocation>
</comment>
<feature type="region of interest" description="Disordered" evidence="6">
    <location>
        <begin position="951"/>
        <end position="979"/>
    </location>
</feature>
<evidence type="ECO:0000256" key="4">
    <source>
        <dbReference type="ARBA" id="ARBA00022468"/>
    </source>
</evidence>
<evidence type="ECO:0000259" key="7">
    <source>
        <dbReference type="Pfam" id="PF13890"/>
    </source>
</evidence>
<evidence type="ECO:0000256" key="3">
    <source>
        <dbReference type="ARBA" id="ARBA00015817"/>
    </source>
</evidence>
<dbReference type="InterPro" id="IPR045700">
    <property type="entry name" value="Rab3GAP1"/>
</dbReference>
<feature type="compositionally biased region" description="Basic and acidic residues" evidence="6">
    <location>
        <begin position="957"/>
        <end position="967"/>
    </location>
</feature>
<feature type="domain" description="Rab3GAP catalytic subunit conserved" evidence="7">
    <location>
        <begin position="561"/>
        <end position="699"/>
    </location>
</feature>
<dbReference type="PANTHER" id="PTHR21422:SF9">
    <property type="entry name" value="RAB3 GTPASE-ACTIVATING PROTEIN CATALYTIC SUBUNIT"/>
    <property type="match status" value="1"/>
</dbReference>
<accession>A0ABD2IV44</accession>
<dbReference type="GO" id="GO:0005737">
    <property type="term" value="C:cytoplasm"/>
    <property type="evidence" value="ECO:0007669"/>
    <property type="project" value="UniProtKB-SubCell"/>
</dbReference>
<sequence length="979" mass="111674">MASPFSNAIVGGDNVFEINDFTVVTEFEVLTLTLENAIQEMKTEAELQGIEQNENSSKKGILSRKFAFQNYELQIDYYRQSDNNMAKVAEDFAEKHSYLNESALALNNSNFDFFEEMVVSKQYGILSDFFLLYTIGPNNFMTESTMNIIQSVVNLASLNTDCDFPILFQFARGASVGVLQNRNFMTNFEGAVLNNCLPSQKYLDGVIKMFKEKINALFGIDERIKTSLQHDFHTKLGPSSENRSTSAGSSSSELRRQRNASSGCRCPHKYPFQPIGLSLVQRLTMAAVWIDIDQHLLVETENFTNIDPESAQRWKCSVQFDDEFSFEQTYLFTRLFELAEEEFAECSVRSQLLPSSDSSSSLGTTALGPLISKPMVRNINFVEESPLNSESDLSDCVSFILKESRNDNEGPKTEEQFTGAQQRMFQKFSNLKSVPSNSFVRRLAVCLVEKIDGNFVDFCRLWTKFLQILRHHWEYNLNLPNFDTDERPQLSCCLLHQKLQMINYCISVKKRKHKEMEANETENLGGSVKDLPANRNTADDEFFDAIESFDQFDVATSSECPRGRSHALDSNECLKRNPNQRIFVPFTQEEGPMTEDQIEQRESFLCNLEDANLRTKAQSELLLSDMQAFKAANPGCELVDFLRWHSPRDLTEEGELSDRMKIAGNFWQETWDSARAIPATQQQRLFNETREVEQILQYFANICIKELVELLLPIVSVHMAEILLTNAAECWDLVEPKFEKLFNDLNVATKTGDMDAYFDVSHSLHTVEEILIKYSTIINLILGQAHSADLLKHIELNVLKKFVANLCHPSNVLLDELSPPNVQFSCEIPDAPYGPIFGVLRNFFMTDEDDKRAEEEKEWPKPTRKQMILRSFLPHPGSGSRAMPQRMYVSYREGEFVFCGIVNNSAITLIRNGSLSIRVDNEQKGNGRGTADNHHRITCCGTDCPRYYHLLDPTPSPKKEAPQRESQKQPMPKECARDD</sequence>
<evidence type="ECO:0000313" key="8">
    <source>
        <dbReference type="EMBL" id="KAL3082992.1"/>
    </source>
</evidence>